<feature type="region of interest" description="Disordered" evidence="1">
    <location>
        <begin position="119"/>
        <end position="141"/>
    </location>
</feature>
<dbReference type="PANTHER" id="PTHR33495">
    <property type="entry name" value="ANTI-SIGMA FACTOR ANTAGONIST TM_1081-RELATED-RELATED"/>
    <property type="match status" value="1"/>
</dbReference>
<dbReference type="SUPFAM" id="SSF52091">
    <property type="entry name" value="SpoIIaa-like"/>
    <property type="match status" value="1"/>
</dbReference>
<dbReference type="Proteomes" id="UP000054011">
    <property type="component" value="Unassembled WGS sequence"/>
</dbReference>
<dbReference type="Gene3D" id="3.30.750.24">
    <property type="entry name" value="STAS domain"/>
    <property type="match status" value="1"/>
</dbReference>
<evidence type="ECO:0000313" key="4">
    <source>
        <dbReference type="Proteomes" id="UP000054011"/>
    </source>
</evidence>
<dbReference type="CDD" id="cd07043">
    <property type="entry name" value="STAS_anti-anti-sigma_factors"/>
    <property type="match status" value="1"/>
</dbReference>
<feature type="domain" description="STAS" evidence="2">
    <location>
        <begin position="18"/>
        <end position="115"/>
    </location>
</feature>
<dbReference type="InterPro" id="IPR058548">
    <property type="entry name" value="MlaB-like_STAS"/>
</dbReference>
<dbReference type="InterPro" id="IPR036513">
    <property type="entry name" value="STAS_dom_sf"/>
</dbReference>
<dbReference type="InterPro" id="IPR002645">
    <property type="entry name" value="STAS_dom"/>
</dbReference>
<proteinExistence type="predicted"/>
<dbReference type="PANTHER" id="PTHR33495:SF2">
    <property type="entry name" value="ANTI-SIGMA FACTOR ANTAGONIST TM_1081-RELATED"/>
    <property type="match status" value="1"/>
</dbReference>
<evidence type="ECO:0000313" key="3">
    <source>
        <dbReference type="EMBL" id="KUH40712.1"/>
    </source>
</evidence>
<name>A0A100YAC3_9ACTN</name>
<dbReference type="AlphaFoldDB" id="A0A100YAC3"/>
<comment type="caution">
    <text evidence="3">The sequence shown here is derived from an EMBL/GenBank/DDBJ whole genome shotgun (WGS) entry which is preliminary data.</text>
</comment>
<dbReference type="STRING" id="936756.ATE80_00560"/>
<accession>A0A100YAC3</accession>
<dbReference type="GO" id="GO:0043856">
    <property type="term" value="F:anti-sigma factor antagonist activity"/>
    <property type="evidence" value="ECO:0007669"/>
    <property type="project" value="TreeGrafter"/>
</dbReference>
<dbReference type="Pfam" id="PF13466">
    <property type="entry name" value="STAS_2"/>
    <property type="match status" value="1"/>
</dbReference>
<dbReference type="RefSeq" id="WP_058940061.1">
    <property type="nucleotide sequence ID" value="NZ_LNSV01000001.1"/>
</dbReference>
<reference evidence="3 4" key="1">
    <citation type="submission" date="2015-11" db="EMBL/GenBank/DDBJ databases">
        <title>Genome-wide analysis reveals the secondary metabolome in Streptomyces kanasensis ZX01.</title>
        <authorList>
            <person name="Zhang G."/>
            <person name="Han L."/>
            <person name="Feng J."/>
            <person name="Zhang X."/>
        </authorList>
    </citation>
    <scope>NUCLEOTIDE SEQUENCE [LARGE SCALE GENOMIC DNA]</scope>
    <source>
        <strain evidence="3 4">ZX01</strain>
    </source>
</reference>
<dbReference type="PROSITE" id="PS50801">
    <property type="entry name" value="STAS"/>
    <property type="match status" value="1"/>
</dbReference>
<evidence type="ECO:0000259" key="2">
    <source>
        <dbReference type="PROSITE" id="PS50801"/>
    </source>
</evidence>
<keyword evidence="4" id="KW-1185">Reference proteome</keyword>
<sequence>MPVARLEITPAIVERDAVLALSGELDMAGEAPLTGAVGELLAAGYRRIVLDCAGLEFCDSRGFTILLLVREAVLDADGGLVLAAAPERLMSLLTLVGAQEIFTLAPTVEQARLALAEHDTGTGTDADADADADADSGATPT</sequence>
<protein>
    <recommendedName>
        <fullName evidence="2">STAS domain-containing protein</fullName>
    </recommendedName>
</protein>
<gene>
    <name evidence="3" type="ORF">ATE80_00560</name>
</gene>
<dbReference type="EMBL" id="LNSV01000001">
    <property type="protein sequence ID" value="KUH40712.1"/>
    <property type="molecule type" value="Genomic_DNA"/>
</dbReference>
<organism evidence="3 4">
    <name type="scientific">Streptomyces kanasensis</name>
    <dbReference type="NCBI Taxonomy" id="936756"/>
    <lineage>
        <taxon>Bacteria</taxon>
        <taxon>Bacillati</taxon>
        <taxon>Actinomycetota</taxon>
        <taxon>Actinomycetes</taxon>
        <taxon>Kitasatosporales</taxon>
        <taxon>Streptomycetaceae</taxon>
        <taxon>Streptomyces</taxon>
    </lineage>
</organism>
<evidence type="ECO:0000256" key="1">
    <source>
        <dbReference type="SAM" id="MobiDB-lite"/>
    </source>
</evidence>